<dbReference type="InterPro" id="IPR008979">
    <property type="entry name" value="Galactose-bd-like_sf"/>
</dbReference>
<dbReference type="Proteomes" id="UP000660110">
    <property type="component" value="Unassembled WGS sequence"/>
</dbReference>
<dbReference type="Pfam" id="PF02837">
    <property type="entry name" value="Glyco_hydro_2_N"/>
    <property type="match status" value="1"/>
</dbReference>
<evidence type="ECO:0000256" key="1">
    <source>
        <dbReference type="ARBA" id="ARBA00007401"/>
    </source>
</evidence>
<comment type="similarity">
    <text evidence="1">Belongs to the glycosyl hydrolase 2 family.</text>
</comment>
<dbReference type="Gene3D" id="2.60.40.10">
    <property type="entry name" value="Immunoglobulins"/>
    <property type="match status" value="1"/>
</dbReference>
<keyword evidence="3" id="KW-0326">Glycosidase</keyword>
<evidence type="ECO:0000256" key="2">
    <source>
        <dbReference type="ARBA" id="ARBA00022801"/>
    </source>
</evidence>
<protein>
    <recommendedName>
        <fullName evidence="9">Beta-galactosidase</fullName>
    </recommendedName>
</protein>
<reference evidence="7" key="1">
    <citation type="journal article" date="2014" name="Int. J. Syst. Evol. Microbiol.">
        <title>Complete genome sequence of Corynebacterium casei LMG S-19264T (=DSM 44701T), isolated from a smear-ripened cheese.</title>
        <authorList>
            <consortium name="US DOE Joint Genome Institute (JGI-PGF)"/>
            <person name="Walter F."/>
            <person name="Albersmeier A."/>
            <person name="Kalinowski J."/>
            <person name="Ruckert C."/>
        </authorList>
    </citation>
    <scope>NUCLEOTIDE SEQUENCE</scope>
    <source>
        <strain evidence="7">CGMCC 1.12153</strain>
    </source>
</reference>
<feature type="domain" description="Glycoside hydrolase family 2 immunoglobulin-like beta-sandwich" evidence="4">
    <location>
        <begin position="158"/>
        <end position="268"/>
    </location>
</feature>
<feature type="domain" description="Glycosyl hydrolases family 2 sugar binding" evidence="6">
    <location>
        <begin position="7"/>
        <end position="155"/>
    </location>
</feature>
<dbReference type="Pfam" id="PF02836">
    <property type="entry name" value="Glyco_hydro_2_C"/>
    <property type="match status" value="1"/>
</dbReference>
<name>A0A917EWM8_HALAA</name>
<dbReference type="InterPro" id="IPR017853">
    <property type="entry name" value="GH"/>
</dbReference>
<accession>A0A917EWM8</accession>
<dbReference type="Pfam" id="PF00703">
    <property type="entry name" value="Glyco_hydro_2"/>
    <property type="match status" value="1"/>
</dbReference>
<dbReference type="InterPro" id="IPR006103">
    <property type="entry name" value="Glyco_hydro_2_cat"/>
</dbReference>
<evidence type="ECO:0000256" key="3">
    <source>
        <dbReference type="ARBA" id="ARBA00023295"/>
    </source>
</evidence>
<dbReference type="Gene3D" id="2.60.120.260">
    <property type="entry name" value="Galactose-binding domain-like"/>
    <property type="match status" value="1"/>
</dbReference>
<sequence>MRNQMTLSGQWDFKIDPLNKGETELWHKGIGESEIITVPHIWQQDEKYLDYKGAAWYQKRIDDVSCSDENELFICFQAVDYQADVWWNGNKIGSHEGGFTPFEFRINKDLIEEKNSLIVRVYDPADNAEIPIGKQGSWYTRVSGIWQDVFIEERPAPYISEVFLTPIVDEERLELSFLLEGETNDQSITGFHYSIAPHSLGLEKWSQGEHFSGTVLMEDIKVENHKVTCHIKVPGIKVWEPSLPYLYELKISLLEGSKDSSTTTFGFRKIEQHNNELYLNNEKIFIRGALDQAFYPDTIYIADSDETIIKEIELAKEMGFNLLRKHIKVELPRYLYWADRLGMLIWAEPPNYVKWTPQARRRFIQGLKDMITRDYNHPSIIIWSVYNEEWGLEWDLDNDKEKQAHVQQSYELVKKWDPTRLVCDNSGWSHIQTDINDYHRYFVLPEQHNQWKEDVHSHIIGEPDKNFVPGFQSDNEPQIVSEFGVWGLPDVDKLKSFYNGAEPWWFVNQGEQTHQDDYKRPSTLFQNFDKFGISKAFQNYEKLAVLSQRRMFRATKALIEEMRKQSEMAGYVVTEFTDIEWETNGWLDFMREPKEGFENLIDFNGANGIFAELPTHNYWQGDLVSIDLFLLADLKREEPAQVKWSIVKENQEEVQSGESELLVSHNLTTHKNAIEFEVPEIEKPVFFWLKLELFVNGVRVAKNEEELTFTPSLEIEDLNMFVDVKDENFKNTLMEAGFSQPQEEISNSSTIISDYLDDKLLNHAKKGGQVIFLAEEGDKIKEKSMYTFRKLDLGESWARASSMNYVDKEWFGDLPLRTEMGWEFEGMFPDYVIPFTDYKKNSNNRTIHMFGNPSIAESADVISGYFQGWLGQNGGTLIEQKYGEGKILTTTWKIKESLSSSPIAQYILKGMIHNLSQKKVTVKE</sequence>
<feature type="domain" description="Glycoside hydrolase family 2 catalytic" evidence="5">
    <location>
        <begin position="274"/>
        <end position="487"/>
    </location>
</feature>
<dbReference type="GO" id="GO:0004553">
    <property type="term" value="F:hydrolase activity, hydrolyzing O-glycosyl compounds"/>
    <property type="evidence" value="ECO:0007669"/>
    <property type="project" value="InterPro"/>
</dbReference>
<evidence type="ECO:0000313" key="8">
    <source>
        <dbReference type="Proteomes" id="UP000660110"/>
    </source>
</evidence>
<dbReference type="RefSeq" id="WP_188377496.1">
    <property type="nucleotide sequence ID" value="NZ_BMEL01000002.1"/>
</dbReference>
<dbReference type="PANTHER" id="PTHR42732">
    <property type="entry name" value="BETA-GALACTOSIDASE"/>
    <property type="match status" value="1"/>
</dbReference>
<organism evidence="7 8">
    <name type="scientific">Halobacillus andaensis</name>
    <dbReference type="NCBI Taxonomy" id="1176239"/>
    <lineage>
        <taxon>Bacteria</taxon>
        <taxon>Bacillati</taxon>
        <taxon>Bacillota</taxon>
        <taxon>Bacilli</taxon>
        <taxon>Bacillales</taxon>
        <taxon>Bacillaceae</taxon>
        <taxon>Halobacillus</taxon>
    </lineage>
</organism>
<reference evidence="7" key="2">
    <citation type="submission" date="2020-09" db="EMBL/GenBank/DDBJ databases">
        <authorList>
            <person name="Sun Q."/>
            <person name="Zhou Y."/>
        </authorList>
    </citation>
    <scope>NUCLEOTIDE SEQUENCE</scope>
    <source>
        <strain evidence="7">CGMCC 1.12153</strain>
    </source>
</reference>
<evidence type="ECO:0000259" key="4">
    <source>
        <dbReference type="Pfam" id="PF00703"/>
    </source>
</evidence>
<dbReference type="InterPro" id="IPR013783">
    <property type="entry name" value="Ig-like_fold"/>
</dbReference>
<comment type="caution">
    <text evidence="7">The sequence shown here is derived from an EMBL/GenBank/DDBJ whole genome shotgun (WGS) entry which is preliminary data.</text>
</comment>
<dbReference type="InterPro" id="IPR006104">
    <property type="entry name" value="Glyco_hydro_2_N"/>
</dbReference>
<dbReference type="AlphaFoldDB" id="A0A917EWM8"/>
<gene>
    <name evidence="7" type="ORF">GCM10010954_21660</name>
</gene>
<proteinExistence type="inferred from homology"/>
<evidence type="ECO:0008006" key="9">
    <source>
        <dbReference type="Google" id="ProtNLM"/>
    </source>
</evidence>
<dbReference type="EMBL" id="BMEL01000002">
    <property type="protein sequence ID" value="GGF22512.1"/>
    <property type="molecule type" value="Genomic_DNA"/>
</dbReference>
<dbReference type="SUPFAM" id="SSF49303">
    <property type="entry name" value="beta-Galactosidase/glucuronidase domain"/>
    <property type="match status" value="1"/>
</dbReference>
<dbReference type="Gene3D" id="3.20.20.80">
    <property type="entry name" value="Glycosidases"/>
    <property type="match status" value="1"/>
</dbReference>
<evidence type="ECO:0000259" key="6">
    <source>
        <dbReference type="Pfam" id="PF02837"/>
    </source>
</evidence>
<dbReference type="SUPFAM" id="SSF49785">
    <property type="entry name" value="Galactose-binding domain-like"/>
    <property type="match status" value="1"/>
</dbReference>
<dbReference type="InterPro" id="IPR006102">
    <property type="entry name" value="Ig-like_GH2"/>
</dbReference>
<evidence type="ECO:0000313" key="7">
    <source>
        <dbReference type="EMBL" id="GGF22512.1"/>
    </source>
</evidence>
<evidence type="ECO:0000259" key="5">
    <source>
        <dbReference type="Pfam" id="PF02836"/>
    </source>
</evidence>
<dbReference type="SUPFAM" id="SSF51445">
    <property type="entry name" value="(Trans)glycosidases"/>
    <property type="match status" value="1"/>
</dbReference>
<keyword evidence="8" id="KW-1185">Reference proteome</keyword>
<keyword evidence="2" id="KW-0378">Hydrolase</keyword>
<dbReference type="GO" id="GO:0005975">
    <property type="term" value="P:carbohydrate metabolic process"/>
    <property type="evidence" value="ECO:0007669"/>
    <property type="project" value="InterPro"/>
</dbReference>
<dbReference type="InterPro" id="IPR051913">
    <property type="entry name" value="GH2_Domain-Containing"/>
</dbReference>
<dbReference type="InterPro" id="IPR036156">
    <property type="entry name" value="Beta-gal/glucu_dom_sf"/>
</dbReference>
<dbReference type="PANTHER" id="PTHR42732:SF2">
    <property type="entry name" value="BETA-MANNOSIDASE"/>
    <property type="match status" value="1"/>
</dbReference>